<evidence type="ECO:0000313" key="2">
    <source>
        <dbReference type="Proteomes" id="UP000279457"/>
    </source>
</evidence>
<dbReference type="InterPro" id="IPR007338">
    <property type="entry name" value="DUF416"/>
</dbReference>
<organism evidence="1 2">
    <name type="scientific">Erwinia psidii</name>
    <dbReference type="NCBI Taxonomy" id="69224"/>
    <lineage>
        <taxon>Bacteria</taxon>
        <taxon>Pseudomonadati</taxon>
        <taxon>Pseudomonadota</taxon>
        <taxon>Gammaproteobacteria</taxon>
        <taxon>Enterobacterales</taxon>
        <taxon>Erwiniaceae</taxon>
        <taxon>Erwinia</taxon>
    </lineage>
</organism>
<keyword evidence="2" id="KW-1185">Reference proteome</keyword>
<gene>
    <name evidence="1" type="ORF">EB241_07615</name>
</gene>
<dbReference type="Proteomes" id="UP000279457">
    <property type="component" value="Unassembled WGS sequence"/>
</dbReference>
<comment type="caution">
    <text evidence="1">The sequence shown here is derived from an EMBL/GenBank/DDBJ whole genome shotgun (WGS) entry which is preliminary data.</text>
</comment>
<dbReference type="Pfam" id="PF04222">
    <property type="entry name" value="DUF416"/>
    <property type="match status" value="1"/>
</dbReference>
<dbReference type="OrthoDB" id="9204516at2"/>
<dbReference type="Gene3D" id="1.20.1590.10">
    <property type="entry name" value="YP_001051499.1 domain like"/>
    <property type="match status" value="1"/>
</dbReference>
<dbReference type="EMBL" id="RHHM01000004">
    <property type="protein sequence ID" value="RQM39034.1"/>
    <property type="molecule type" value="Genomic_DNA"/>
</dbReference>
<accession>A0A3N6S0K8</accession>
<dbReference type="InterPro" id="IPR023381">
    <property type="entry name" value="YP001051499.1-like_dom_sf"/>
</dbReference>
<protein>
    <submittedName>
        <fullName evidence="1">DUF416 family protein</fullName>
    </submittedName>
</protein>
<name>A0A3N6S0K8_9GAMM</name>
<proteinExistence type="predicted"/>
<evidence type="ECO:0000313" key="1">
    <source>
        <dbReference type="EMBL" id="RQM39034.1"/>
    </source>
</evidence>
<dbReference type="RefSeq" id="WP_124232557.1">
    <property type="nucleotide sequence ID" value="NZ_RHHM01000004.1"/>
</dbReference>
<reference evidence="1 2" key="1">
    <citation type="submission" date="2018-10" db="EMBL/GenBank/DDBJ databases">
        <title>Draft genome sequence for the type isolate of Erwinia psidii, agent causal of bacterial blight in guava (Psidium guajava) and wilt and die-back of Eucalyptus spp.</title>
        <authorList>
            <person name="Hermenegildo P.S."/>
            <person name="Santos S.A."/>
            <person name="Guimaraes L.M.S."/>
            <person name="Vidigal P.M.P."/>
            <person name="Pereira I.C."/>
            <person name="Badel J.L."/>
            <person name="Alfenas-Zerbini P."/>
            <person name="Ferreira M.A.S.V."/>
            <person name="Alfenas A.C."/>
        </authorList>
    </citation>
    <scope>NUCLEOTIDE SEQUENCE [LARGE SCALE GENOMIC DNA]</scope>
    <source>
        <strain evidence="1 2">IBSBF 435</strain>
    </source>
</reference>
<dbReference type="AlphaFoldDB" id="A0A3N6S0K8"/>
<sequence length="196" mass="22557">MLRNPIHLRLEKLESWQHITFMACLCERLYPNYWAFCQQTGFGEALLYRRILDLIWETLLVKDAKVNFDAQLEKLEEAIPATEDYDLYGVYPAIDACVALSELLHSRLSGDTLAHTIAVSEASITGVAMLEMTQAGREMTDEELKENPAVEEEWDIQWEIFRLLSACEERDQELIKGLRSDLRESGISNIGIKFQQ</sequence>